<dbReference type="Proteomes" id="UP000789342">
    <property type="component" value="Unassembled WGS sequence"/>
</dbReference>
<accession>A0A9N9C6T2</accession>
<dbReference type="GO" id="GO:0006412">
    <property type="term" value="P:translation"/>
    <property type="evidence" value="ECO:0007669"/>
    <property type="project" value="InterPro"/>
</dbReference>
<evidence type="ECO:0000256" key="1">
    <source>
        <dbReference type="ARBA" id="ARBA00007594"/>
    </source>
</evidence>
<comment type="similarity">
    <text evidence="1">Belongs to the universal ribosomal protein uL30 family.</text>
</comment>
<dbReference type="Gene3D" id="3.30.1390.20">
    <property type="entry name" value="Ribosomal protein L30, ferredoxin-like fold domain"/>
    <property type="match status" value="1"/>
</dbReference>
<proteinExistence type="inferred from homology"/>
<dbReference type="InterPro" id="IPR016082">
    <property type="entry name" value="Ribosomal_uL30_ferredoxin-like"/>
</dbReference>
<dbReference type="PANTHER" id="PTHR15892">
    <property type="entry name" value="MITOCHONDRIAL RIBOSOMAL PROTEIN L30"/>
    <property type="match status" value="1"/>
</dbReference>
<dbReference type="EMBL" id="CAJVPV010005566">
    <property type="protein sequence ID" value="CAG8592742.1"/>
    <property type="molecule type" value="Genomic_DNA"/>
</dbReference>
<dbReference type="GO" id="GO:0015934">
    <property type="term" value="C:large ribosomal subunit"/>
    <property type="evidence" value="ECO:0007669"/>
    <property type="project" value="InterPro"/>
</dbReference>
<evidence type="ECO:0000259" key="6">
    <source>
        <dbReference type="Pfam" id="PF00327"/>
    </source>
</evidence>
<reference evidence="7" key="1">
    <citation type="submission" date="2021-06" db="EMBL/GenBank/DDBJ databases">
        <authorList>
            <person name="Kallberg Y."/>
            <person name="Tangrot J."/>
            <person name="Rosling A."/>
        </authorList>
    </citation>
    <scope>NUCLEOTIDE SEQUENCE</scope>
    <source>
        <strain evidence="7">CL551</strain>
    </source>
</reference>
<feature type="compositionally biased region" description="Polar residues" evidence="5">
    <location>
        <begin position="45"/>
        <end position="66"/>
    </location>
</feature>
<feature type="region of interest" description="Disordered" evidence="5">
    <location>
        <begin position="43"/>
        <end position="66"/>
    </location>
</feature>
<gene>
    <name evidence="7" type="ORF">AMORRO_LOCUS7419</name>
</gene>
<evidence type="ECO:0000256" key="5">
    <source>
        <dbReference type="SAM" id="MobiDB-lite"/>
    </source>
</evidence>
<dbReference type="GO" id="GO:0003735">
    <property type="term" value="F:structural constituent of ribosome"/>
    <property type="evidence" value="ECO:0007669"/>
    <property type="project" value="InterPro"/>
</dbReference>
<keyword evidence="2" id="KW-0689">Ribosomal protein</keyword>
<dbReference type="AlphaFoldDB" id="A0A9N9C6T2"/>
<comment type="caution">
    <text evidence="7">The sequence shown here is derived from an EMBL/GenBank/DDBJ whole genome shotgun (WGS) entry which is preliminary data.</text>
</comment>
<dbReference type="HAMAP" id="MF_01371_B">
    <property type="entry name" value="Ribosomal_uL30_B"/>
    <property type="match status" value="1"/>
</dbReference>
<dbReference type="OrthoDB" id="509901at2759"/>
<feature type="domain" description="Large ribosomal subunit protein uL30-like ferredoxin-like fold" evidence="6">
    <location>
        <begin position="141"/>
        <end position="190"/>
    </location>
</feature>
<dbReference type="PANTHER" id="PTHR15892:SF2">
    <property type="entry name" value="LARGE RIBOSOMAL SUBUNIT PROTEIN UL30M"/>
    <property type="match status" value="1"/>
</dbReference>
<keyword evidence="8" id="KW-1185">Reference proteome</keyword>
<evidence type="ECO:0000256" key="4">
    <source>
        <dbReference type="ARBA" id="ARBA00035281"/>
    </source>
</evidence>
<evidence type="ECO:0000256" key="2">
    <source>
        <dbReference type="ARBA" id="ARBA00022980"/>
    </source>
</evidence>
<dbReference type="InterPro" id="IPR036919">
    <property type="entry name" value="Ribo_uL30_ferredoxin-like_sf"/>
</dbReference>
<name>A0A9N9C6T2_9GLOM</name>
<dbReference type="InterPro" id="IPR005996">
    <property type="entry name" value="Ribosomal_uL30_bac-type"/>
</dbReference>
<dbReference type="CDD" id="cd01658">
    <property type="entry name" value="Ribosomal_L30"/>
    <property type="match status" value="1"/>
</dbReference>
<dbReference type="Pfam" id="PF00327">
    <property type="entry name" value="Ribosomal_L30"/>
    <property type="match status" value="1"/>
</dbReference>
<dbReference type="GO" id="GO:0005739">
    <property type="term" value="C:mitochondrion"/>
    <property type="evidence" value="ECO:0007669"/>
    <property type="project" value="TreeGrafter"/>
</dbReference>
<dbReference type="SUPFAM" id="SSF55129">
    <property type="entry name" value="Ribosomal protein L30p/L7e"/>
    <property type="match status" value="1"/>
</dbReference>
<sequence>MNPLRTFAKTAPRSVTTFELKFFQPLSTYSVLMKERFHYLDRSPSDNNKSWSKNTPSRSTSLPRTKRTATLVQDSIFSSKFTDSISTATELHNYSTTTPTTLKPSSLTKMAILASSTRTRLNTNTRTPPANHVNKIPKGFFKITLRRSTIGMPKKLRAVVKALGLKRLSHTVYHDQTPIIAGMILKVKELLEVTNVKRVPTPEERKHHAEPGYVIIKRYCPTVPCE</sequence>
<evidence type="ECO:0000313" key="7">
    <source>
        <dbReference type="EMBL" id="CAG8592742.1"/>
    </source>
</evidence>
<protein>
    <recommendedName>
        <fullName evidence="4">Large ribosomal subunit protein uL30m</fullName>
    </recommendedName>
</protein>
<keyword evidence="3" id="KW-0687">Ribonucleoprotein</keyword>
<dbReference type="NCBIfam" id="TIGR01308">
    <property type="entry name" value="rpmD_bact"/>
    <property type="match status" value="1"/>
</dbReference>
<evidence type="ECO:0000256" key="3">
    <source>
        <dbReference type="ARBA" id="ARBA00023274"/>
    </source>
</evidence>
<evidence type="ECO:0000313" key="8">
    <source>
        <dbReference type="Proteomes" id="UP000789342"/>
    </source>
</evidence>
<organism evidence="7 8">
    <name type="scientific">Acaulospora morrowiae</name>
    <dbReference type="NCBI Taxonomy" id="94023"/>
    <lineage>
        <taxon>Eukaryota</taxon>
        <taxon>Fungi</taxon>
        <taxon>Fungi incertae sedis</taxon>
        <taxon>Mucoromycota</taxon>
        <taxon>Glomeromycotina</taxon>
        <taxon>Glomeromycetes</taxon>
        <taxon>Diversisporales</taxon>
        <taxon>Acaulosporaceae</taxon>
        <taxon>Acaulospora</taxon>
    </lineage>
</organism>